<protein>
    <submittedName>
        <fullName evidence="2">Uncharacterized protein</fullName>
    </submittedName>
</protein>
<reference evidence="2 3" key="1">
    <citation type="journal article" date="2021" name="Elife">
        <title>Chloroplast acquisition without the gene transfer in kleptoplastic sea slugs, Plakobranchus ocellatus.</title>
        <authorList>
            <person name="Maeda T."/>
            <person name="Takahashi S."/>
            <person name="Yoshida T."/>
            <person name="Shimamura S."/>
            <person name="Takaki Y."/>
            <person name="Nagai Y."/>
            <person name="Toyoda A."/>
            <person name="Suzuki Y."/>
            <person name="Arimoto A."/>
            <person name="Ishii H."/>
            <person name="Satoh N."/>
            <person name="Nishiyama T."/>
            <person name="Hasebe M."/>
            <person name="Maruyama T."/>
            <person name="Minagawa J."/>
            <person name="Obokata J."/>
            <person name="Shigenobu S."/>
        </authorList>
    </citation>
    <scope>NUCLEOTIDE SEQUENCE [LARGE SCALE GENOMIC DNA]</scope>
</reference>
<proteinExistence type="predicted"/>
<evidence type="ECO:0000313" key="3">
    <source>
        <dbReference type="Proteomes" id="UP000762676"/>
    </source>
</evidence>
<keyword evidence="3" id="KW-1185">Reference proteome</keyword>
<evidence type="ECO:0000256" key="1">
    <source>
        <dbReference type="SAM" id="MobiDB-lite"/>
    </source>
</evidence>
<evidence type="ECO:0000313" key="2">
    <source>
        <dbReference type="EMBL" id="GFS01267.1"/>
    </source>
</evidence>
<dbReference type="EMBL" id="BMAT01012884">
    <property type="protein sequence ID" value="GFS01267.1"/>
    <property type="molecule type" value="Genomic_DNA"/>
</dbReference>
<name>A0AAV4HVR3_9GAST</name>
<dbReference type="Proteomes" id="UP000762676">
    <property type="component" value="Unassembled WGS sequence"/>
</dbReference>
<dbReference type="AlphaFoldDB" id="A0AAV4HVR3"/>
<feature type="region of interest" description="Disordered" evidence="1">
    <location>
        <begin position="1"/>
        <end position="21"/>
    </location>
</feature>
<gene>
    <name evidence="2" type="ORF">ElyMa_006419200</name>
</gene>
<sequence>MCHSNRPTRRETTASSGRSGYQQSIYYAATISVALYSCLAVYDDDNDDDDDDDDDDEDDDGDDDDDDADDAAADDDDDDDDDDYGFKNDDGALDVNISTIFSINLEPDVI</sequence>
<organism evidence="2 3">
    <name type="scientific">Elysia marginata</name>
    <dbReference type="NCBI Taxonomy" id="1093978"/>
    <lineage>
        <taxon>Eukaryota</taxon>
        <taxon>Metazoa</taxon>
        <taxon>Spiralia</taxon>
        <taxon>Lophotrochozoa</taxon>
        <taxon>Mollusca</taxon>
        <taxon>Gastropoda</taxon>
        <taxon>Heterobranchia</taxon>
        <taxon>Euthyneura</taxon>
        <taxon>Panpulmonata</taxon>
        <taxon>Sacoglossa</taxon>
        <taxon>Placobranchoidea</taxon>
        <taxon>Plakobranchidae</taxon>
        <taxon>Elysia</taxon>
    </lineage>
</organism>
<accession>A0AAV4HVR3</accession>
<comment type="caution">
    <text evidence="2">The sequence shown here is derived from an EMBL/GenBank/DDBJ whole genome shotgun (WGS) entry which is preliminary data.</text>
</comment>
<feature type="compositionally biased region" description="Acidic residues" evidence="1">
    <location>
        <begin position="42"/>
        <end position="83"/>
    </location>
</feature>
<feature type="region of interest" description="Disordered" evidence="1">
    <location>
        <begin position="42"/>
        <end position="91"/>
    </location>
</feature>